<proteinExistence type="predicted"/>
<feature type="signal peptide" evidence="2">
    <location>
        <begin position="1"/>
        <end position="21"/>
    </location>
</feature>
<feature type="region of interest" description="Disordered" evidence="1">
    <location>
        <begin position="103"/>
        <end position="139"/>
    </location>
</feature>
<comment type="caution">
    <text evidence="3">The sequence shown here is derived from an EMBL/GenBank/DDBJ whole genome shotgun (WGS) entry which is preliminary data.</text>
</comment>
<evidence type="ECO:0000256" key="1">
    <source>
        <dbReference type="SAM" id="MobiDB-lite"/>
    </source>
</evidence>
<gene>
    <name evidence="3" type="ORF">EWB00_011079</name>
</gene>
<accession>A0A4Z2DLW1</accession>
<keyword evidence="2" id="KW-0732">Signal</keyword>
<organism evidence="3 4">
    <name type="scientific">Schistosoma japonicum</name>
    <name type="common">Blood fluke</name>
    <dbReference type="NCBI Taxonomy" id="6182"/>
    <lineage>
        <taxon>Eukaryota</taxon>
        <taxon>Metazoa</taxon>
        <taxon>Spiralia</taxon>
        <taxon>Lophotrochozoa</taxon>
        <taxon>Platyhelminthes</taxon>
        <taxon>Trematoda</taxon>
        <taxon>Digenea</taxon>
        <taxon>Strigeidida</taxon>
        <taxon>Schistosomatoidea</taxon>
        <taxon>Schistosomatidae</taxon>
        <taxon>Schistosoma</taxon>
    </lineage>
</organism>
<feature type="chain" id="PRO_5021289505" evidence="2">
    <location>
        <begin position="22"/>
        <end position="139"/>
    </location>
</feature>
<dbReference type="AlphaFoldDB" id="A0A4Z2DLW1"/>
<dbReference type="Proteomes" id="UP000311919">
    <property type="component" value="Unassembled WGS sequence"/>
</dbReference>
<sequence>MLFWWLINLIIMITMVPEISTLPSRSVKKYENNFEDYDNNNMAGHWEDMLPNSPINMGNEYETSNLPYFYTVPDYRRRAIANPFKTMNEDAMQQTQQTVPYSMAEMEEMDGDKLRNPSDDNSNEDQYRRLDSLEKISVY</sequence>
<dbReference type="OrthoDB" id="6270004at2759"/>
<dbReference type="EMBL" id="SKCS01000091">
    <property type="protein sequence ID" value="TNN17483.1"/>
    <property type="molecule type" value="Genomic_DNA"/>
</dbReference>
<evidence type="ECO:0000313" key="4">
    <source>
        <dbReference type="Proteomes" id="UP000311919"/>
    </source>
</evidence>
<feature type="compositionally biased region" description="Basic and acidic residues" evidence="1">
    <location>
        <begin position="125"/>
        <end position="139"/>
    </location>
</feature>
<protein>
    <submittedName>
        <fullName evidence="3">Uncharacterized protein</fullName>
    </submittedName>
</protein>
<reference evidence="3 4" key="1">
    <citation type="submission" date="2019-03" db="EMBL/GenBank/DDBJ databases">
        <title>An improved genome assembly of the fluke Schistosoma japonicum.</title>
        <authorList>
            <person name="Hu W."/>
            <person name="Luo F."/>
            <person name="Yin M."/>
            <person name="Mo X."/>
            <person name="Sun C."/>
            <person name="Wu Q."/>
            <person name="Zhu B."/>
            <person name="Xiang M."/>
            <person name="Wang J."/>
            <person name="Wang Y."/>
            <person name="Zhang T."/>
            <person name="Xu B."/>
            <person name="Zheng H."/>
            <person name="Feng Z."/>
        </authorList>
    </citation>
    <scope>NUCLEOTIDE SEQUENCE [LARGE SCALE GENOMIC DNA]</scope>
    <source>
        <strain evidence="3">HuSjv2</strain>
        <tissue evidence="3">Worms</tissue>
    </source>
</reference>
<name>A0A4Z2DLW1_SCHJA</name>
<keyword evidence="4" id="KW-1185">Reference proteome</keyword>
<evidence type="ECO:0000256" key="2">
    <source>
        <dbReference type="SAM" id="SignalP"/>
    </source>
</evidence>
<evidence type="ECO:0000313" key="3">
    <source>
        <dbReference type="EMBL" id="TNN17483.1"/>
    </source>
</evidence>